<dbReference type="InterPro" id="IPR008207">
    <property type="entry name" value="Sig_transdc_His_kin_Hpt_dom"/>
</dbReference>
<dbReference type="InterPro" id="IPR004358">
    <property type="entry name" value="Sig_transdc_His_kin-like_C"/>
</dbReference>
<dbReference type="InterPro" id="IPR005467">
    <property type="entry name" value="His_kinase_dom"/>
</dbReference>
<evidence type="ECO:0000256" key="4">
    <source>
        <dbReference type="ARBA" id="ARBA00022475"/>
    </source>
</evidence>
<evidence type="ECO:0000256" key="8">
    <source>
        <dbReference type="ARBA" id="ARBA00022840"/>
    </source>
</evidence>
<dbReference type="InterPro" id="IPR036890">
    <property type="entry name" value="HATPase_C_sf"/>
</dbReference>
<evidence type="ECO:0000256" key="3">
    <source>
        <dbReference type="ARBA" id="ARBA00012438"/>
    </source>
</evidence>
<dbReference type="PANTHER" id="PTHR45339">
    <property type="entry name" value="HYBRID SIGNAL TRANSDUCTION HISTIDINE KINASE J"/>
    <property type="match status" value="1"/>
</dbReference>
<dbReference type="Pfam" id="PF02518">
    <property type="entry name" value="HATPase_c"/>
    <property type="match status" value="1"/>
</dbReference>
<evidence type="ECO:0000256" key="6">
    <source>
        <dbReference type="ARBA" id="ARBA00022692"/>
    </source>
</evidence>
<reference evidence="19" key="1">
    <citation type="journal article" date="2019" name="Int. J. Syst. Evol. Microbiol.">
        <title>The Global Catalogue of Microorganisms (GCM) 10K type strain sequencing project: providing services to taxonomists for standard genome sequencing and annotation.</title>
        <authorList>
            <consortium name="The Broad Institute Genomics Platform"/>
            <consortium name="The Broad Institute Genome Sequencing Center for Infectious Disease"/>
            <person name="Wu L."/>
            <person name="Ma J."/>
        </authorList>
    </citation>
    <scope>NUCLEOTIDE SEQUENCE [LARGE SCALE GENOMIC DNA]</scope>
    <source>
        <strain evidence="19">CGMCC 1.13574</strain>
    </source>
</reference>
<feature type="transmembrane region" description="Helical" evidence="14">
    <location>
        <begin position="162"/>
        <end position="184"/>
    </location>
</feature>
<feature type="transmembrane region" description="Helical" evidence="14">
    <location>
        <begin position="134"/>
        <end position="156"/>
    </location>
</feature>
<feature type="domain" description="HPt" evidence="17">
    <location>
        <begin position="609"/>
        <end position="709"/>
    </location>
</feature>
<dbReference type="PROSITE" id="PS50110">
    <property type="entry name" value="RESPONSE_REGULATORY"/>
    <property type="match status" value="1"/>
</dbReference>
<evidence type="ECO:0000256" key="14">
    <source>
        <dbReference type="SAM" id="Phobius"/>
    </source>
</evidence>
<evidence type="ECO:0000256" key="13">
    <source>
        <dbReference type="PROSITE-ProRule" id="PRU00169"/>
    </source>
</evidence>
<evidence type="ECO:0000256" key="10">
    <source>
        <dbReference type="ARBA" id="ARBA00023012"/>
    </source>
</evidence>
<evidence type="ECO:0000259" key="15">
    <source>
        <dbReference type="PROSITE" id="PS50109"/>
    </source>
</evidence>
<keyword evidence="8 18" id="KW-0067">ATP-binding</keyword>
<dbReference type="EC" id="2.7.13.3" evidence="3"/>
<dbReference type="InterPro" id="IPR011006">
    <property type="entry name" value="CheY-like_superfamily"/>
</dbReference>
<evidence type="ECO:0000313" key="18">
    <source>
        <dbReference type="EMBL" id="MFC4727613.1"/>
    </source>
</evidence>
<dbReference type="SUPFAM" id="SSF55874">
    <property type="entry name" value="ATPase domain of HSP90 chaperone/DNA topoisomerase II/histidine kinase"/>
    <property type="match status" value="1"/>
</dbReference>
<evidence type="ECO:0000256" key="7">
    <source>
        <dbReference type="ARBA" id="ARBA00022741"/>
    </source>
</evidence>
<dbReference type="CDD" id="cd16922">
    <property type="entry name" value="HATPase_EvgS-ArcB-TorS-like"/>
    <property type="match status" value="1"/>
</dbReference>
<evidence type="ECO:0000256" key="1">
    <source>
        <dbReference type="ARBA" id="ARBA00000085"/>
    </source>
</evidence>
<dbReference type="SMART" id="SM00387">
    <property type="entry name" value="HATPase_c"/>
    <property type="match status" value="1"/>
</dbReference>
<name>A0ABV9NKN0_9GAMM</name>
<comment type="catalytic activity">
    <reaction evidence="1">
        <text>ATP + protein L-histidine = ADP + protein N-phospho-L-histidine.</text>
        <dbReference type="EC" id="2.7.13.3"/>
    </reaction>
</comment>
<dbReference type="PROSITE" id="PS50894">
    <property type="entry name" value="HPT"/>
    <property type="match status" value="1"/>
</dbReference>
<evidence type="ECO:0000256" key="9">
    <source>
        <dbReference type="ARBA" id="ARBA00022989"/>
    </source>
</evidence>
<keyword evidence="4" id="KW-1003">Cell membrane</keyword>
<dbReference type="PROSITE" id="PS50109">
    <property type="entry name" value="HIS_KIN"/>
    <property type="match status" value="1"/>
</dbReference>
<dbReference type="InterPro" id="IPR001789">
    <property type="entry name" value="Sig_transdc_resp-reg_receiver"/>
</dbReference>
<feature type="transmembrane region" description="Helical" evidence="14">
    <location>
        <begin position="101"/>
        <end position="122"/>
    </location>
</feature>
<sequence>MSSRAPIPITSLRTLVARFRGRPDSEHEQALVRLVILGLVLTYLLVVVAGTPEVAEPLRISLGFLSVAFVVAVSILVSIALHPGVSYVRRVVGMISDYSLMGVGMVLIGDMLAPLYVVILWVTVGNGLRFGTRFLYAAVAIACATFTTVLLITPYWQANPWLGWGLLGGLAAVPLYLSSLLKALMRATEDAKRANEAKSRFLANMSHEFRTPLNGIVGMSELLITTPLTQEQRDSAEVIQTSARALQLLVEDVLDIATIEAGKLKRSDADFDLQELVRGIHVMLLSQAQDKGLAFETRIAPGVPERVHGDAGHLRQILVNLLSNAIKFTEEGRVSLDVEAIERNDAGARLRFSVRDTGIGIPPAALSRIFRAFEQLDSGHARRFGGTGLGTTIAKALTELLGGSISVQSKEGAGSLFQVELPFANPQSEAVPAGGDAGNVIAFDDPFVRHRARVRPLKVLVADDQPANLMVMRRLLEKAGHQPRTVDNGDEVLDAIETTRFDVVIVDLHMPGLSGIEIIKQARFIEAGRKRTPFIVLTADATSETLLESERAGAYAFLTKPVVVGRLLDHLAEIASTGGKSGAPMAAPAADAGLVSDSILQELAELGLGEEFLARFLGECARDARRCIGELQDSGEAGRWDEFRDACHALKGVAGNMGAMQLAATASDAMRLANWQLPREWKPRVKLCRQQLELTLAALRQRGQAIALEGDGEAPN</sequence>
<feature type="modified residue" description="4-aspartylphosphate" evidence="13">
    <location>
        <position position="507"/>
    </location>
</feature>
<dbReference type="PANTHER" id="PTHR45339:SF1">
    <property type="entry name" value="HYBRID SIGNAL TRANSDUCTION HISTIDINE KINASE J"/>
    <property type="match status" value="1"/>
</dbReference>
<evidence type="ECO:0000256" key="12">
    <source>
        <dbReference type="PROSITE-ProRule" id="PRU00110"/>
    </source>
</evidence>
<dbReference type="SMART" id="SM00448">
    <property type="entry name" value="REC"/>
    <property type="match status" value="1"/>
</dbReference>
<dbReference type="PRINTS" id="PR00344">
    <property type="entry name" value="BCTRLSENSOR"/>
</dbReference>
<keyword evidence="9 14" id="KW-1133">Transmembrane helix</keyword>
<evidence type="ECO:0000259" key="17">
    <source>
        <dbReference type="PROSITE" id="PS50894"/>
    </source>
</evidence>
<evidence type="ECO:0000256" key="2">
    <source>
        <dbReference type="ARBA" id="ARBA00004651"/>
    </source>
</evidence>
<evidence type="ECO:0000259" key="16">
    <source>
        <dbReference type="PROSITE" id="PS50110"/>
    </source>
</evidence>
<dbReference type="SMART" id="SM00073">
    <property type="entry name" value="HPT"/>
    <property type="match status" value="1"/>
</dbReference>
<dbReference type="InterPro" id="IPR036641">
    <property type="entry name" value="HPT_dom_sf"/>
</dbReference>
<accession>A0ABV9NKN0</accession>
<dbReference type="SUPFAM" id="SSF52172">
    <property type="entry name" value="CheY-like"/>
    <property type="match status" value="1"/>
</dbReference>
<dbReference type="GO" id="GO:0005524">
    <property type="term" value="F:ATP binding"/>
    <property type="evidence" value="ECO:0007669"/>
    <property type="project" value="UniProtKB-KW"/>
</dbReference>
<organism evidence="18 19">
    <name type="scientific">Coralloluteibacterium thermophilum</name>
    <dbReference type="NCBI Taxonomy" id="2707049"/>
    <lineage>
        <taxon>Bacteria</taxon>
        <taxon>Pseudomonadati</taxon>
        <taxon>Pseudomonadota</taxon>
        <taxon>Gammaproteobacteria</taxon>
        <taxon>Lysobacterales</taxon>
        <taxon>Lysobacteraceae</taxon>
        <taxon>Coralloluteibacterium</taxon>
    </lineage>
</organism>
<comment type="subcellular location">
    <subcellularLocation>
        <location evidence="2">Cell membrane</location>
        <topology evidence="2">Multi-pass membrane protein</topology>
    </subcellularLocation>
</comment>
<dbReference type="Pfam" id="PF01627">
    <property type="entry name" value="Hpt"/>
    <property type="match status" value="1"/>
</dbReference>
<dbReference type="Gene3D" id="1.10.287.130">
    <property type="match status" value="1"/>
</dbReference>
<dbReference type="Pfam" id="PF00512">
    <property type="entry name" value="HisKA"/>
    <property type="match status" value="1"/>
</dbReference>
<evidence type="ECO:0000256" key="11">
    <source>
        <dbReference type="ARBA" id="ARBA00023136"/>
    </source>
</evidence>
<comment type="caution">
    <text evidence="18">The sequence shown here is derived from an EMBL/GenBank/DDBJ whole genome shotgun (WGS) entry which is preliminary data.</text>
</comment>
<keyword evidence="6 14" id="KW-0812">Transmembrane</keyword>
<dbReference type="Gene3D" id="1.20.120.160">
    <property type="entry name" value="HPT domain"/>
    <property type="match status" value="1"/>
</dbReference>
<dbReference type="CDD" id="cd00082">
    <property type="entry name" value="HisKA"/>
    <property type="match status" value="1"/>
</dbReference>
<dbReference type="Proteomes" id="UP001595892">
    <property type="component" value="Unassembled WGS sequence"/>
</dbReference>
<gene>
    <name evidence="18" type="ORF">ACFO3Q_05460</name>
</gene>
<keyword evidence="7" id="KW-0547">Nucleotide-binding</keyword>
<dbReference type="Gene3D" id="3.30.565.10">
    <property type="entry name" value="Histidine kinase-like ATPase, C-terminal domain"/>
    <property type="match status" value="1"/>
</dbReference>
<dbReference type="SUPFAM" id="SSF47226">
    <property type="entry name" value="Histidine-containing phosphotransfer domain, HPT domain"/>
    <property type="match status" value="1"/>
</dbReference>
<dbReference type="CDD" id="cd17546">
    <property type="entry name" value="REC_hyHK_CKI1_RcsC-like"/>
    <property type="match status" value="1"/>
</dbReference>
<keyword evidence="10" id="KW-0902">Two-component regulatory system</keyword>
<feature type="transmembrane region" description="Helical" evidence="14">
    <location>
        <begin position="62"/>
        <end position="81"/>
    </location>
</feature>
<dbReference type="Gene3D" id="3.40.50.2300">
    <property type="match status" value="1"/>
</dbReference>
<dbReference type="InterPro" id="IPR003661">
    <property type="entry name" value="HisK_dim/P_dom"/>
</dbReference>
<evidence type="ECO:0000313" key="19">
    <source>
        <dbReference type="Proteomes" id="UP001595892"/>
    </source>
</evidence>
<protein>
    <recommendedName>
        <fullName evidence="3">histidine kinase</fullName>
        <ecNumber evidence="3">2.7.13.3</ecNumber>
    </recommendedName>
</protein>
<dbReference type="InterPro" id="IPR003594">
    <property type="entry name" value="HATPase_dom"/>
</dbReference>
<keyword evidence="19" id="KW-1185">Reference proteome</keyword>
<dbReference type="EMBL" id="JBHSGG010000014">
    <property type="protein sequence ID" value="MFC4727613.1"/>
    <property type="molecule type" value="Genomic_DNA"/>
</dbReference>
<dbReference type="SUPFAM" id="SSF47384">
    <property type="entry name" value="Homodimeric domain of signal transducing histidine kinase"/>
    <property type="match status" value="1"/>
</dbReference>
<keyword evidence="5 13" id="KW-0597">Phosphoprotein</keyword>
<keyword evidence="11 14" id="KW-0472">Membrane</keyword>
<proteinExistence type="predicted"/>
<dbReference type="Pfam" id="PF00072">
    <property type="entry name" value="Response_reg"/>
    <property type="match status" value="1"/>
</dbReference>
<evidence type="ECO:0000256" key="5">
    <source>
        <dbReference type="ARBA" id="ARBA00022553"/>
    </source>
</evidence>
<feature type="domain" description="Response regulatory" evidence="16">
    <location>
        <begin position="458"/>
        <end position="575"/>
    </location>
</feature>
<feature type="transmembrane region" description="Helical" evidence="14">
    <location>
        <begin position="30"/>
        <end position="50"/>
    </location>
</feature>
<feature type="modified residue" description="Phosphohistidine" evidence="12">
    <location>
        <position position="648"/>
    </location>
</feature>
<feature type="domain" description="Histidine kinase" evidence="15">
    <location>
        <begin position="204"/>
        <end position="425"/>
    </location>
</feature>
<dbReference type="RefSeq" id="WP_377003620.1">
    <property type="nucleotide sequence ID" value="NZ_JBHSGG010000014.1"/>
</dbReference>
<dbReference type="SMART" id="SM00388">
    <property type="entry name" value="HisKA"/>
    <property type="match status" value="1"/>
</dbReference>
<dbReference type="InterPro" id="IPR036097">
    <property type="entry name" value="HisK_dim/P_sf"/>
</dbReference>